<proteinExistence type="predicted"/>
<gene>
    <name evidence="1" type="ORF">AVEN_114198_1</name>
    <name evidence="2" type="ORF">AVEN_229997_1</name>
</gene>
<name>A0A4Y2TI95_ARAVE</name>
<evidence type="ECO:0000313" key="3">
    <source>
        <dbReference type="Proteomes" id="UP000499080"/>
    </source>
</evidence>
<evidence type="ECO:0000313" key="1">
    <source>
        <dbReference type="EMBL" id="GBN99961.1"/>
    </source>
</evidence>
<accession>A0A4Y2TI95</accession>
<reference evidence="1 3" key="1">
    <citation type="journal article" date="2019" name="Sci. Rep.">
        <title>Orb-weaving spider Araneus ventricosus genome elucidates the spidroin gene catalogue.</title>
        <authorList>
            <person name="Kono N."/>
            <person name="Nakamura H."/>
            <person name="Ohtoshi R."/>
            <person name="Moran D.A.P."/>
            <person name="Shinohara A."/>
            <person name="Yoshida Y."/>
            <person name="Fujiwara M."/>
            <person name="Mori M."/>
            <person name="Tomita M."/>
            <person name="Arakawa K."/>
        </authorList>
    </citation>
    <scope>NUCLEOTIDE SEQUENCE [LARGE SCALE GENOMIC DNA]</scope>
</reference>
<dbReference type="Proteomes" id="UP000499080">
    <property type="component" value="Unassembled WGS sequence"/>
</dbReference>
<evidence type="ECO:0000313" key="2">
    <source>
        <dbReference type="EMBL" id="GBN99969.1"/>
    </source>
</evidence>
<keyword evidence="3" id="KW-1185">Reference proteome</keyword>
<comment type="caution">
    <text evidence="1">The sequence shown here is derived from an EMBL/GenBank/DDBJ whole genome shotgun (WGS) entry which is preliminary data.</text>
</comment>
<dbReference type="EMBL" id="BGPR01028665">
    <property type="protein sequence ID" value="GBN99961.1"/>
    <property type="molecule type" value="Genomic_DNA"/>
</dbReference>
<dbReference type="EMBL" id="BGPR01028668">
    <property type="protein sequence ID" value="GBN99969.1"/>
    <property type="molecule type" value="Genomic_DNA"/>
</dbReference>
<protein>
    <submittedName>
        <fullName evidence="1">Uncharacterized protein</fullName>
    </submittedName>
</protein>
<organism evidence="1 3">
    <name type="scientific">Araneus ventricosus</name>
    <name type="common">Orbweaver spider</name>
    <name type="synonym">Epeira ventricosa</name>
    <dbReference type="NCBI Taxonomy" id="182803"/>
    <lineage>
        <taxon>Eukaryota</taxon>
        <taxon>Metazoa</taxon>
        <taxon>Ecdysozoa</taxon>
        <taxon>Arthropoda</taxon>
        <taxon>Chelicerata</taxon>
        <taxon>Arachnida</taxon>
        <taxon>Araneae</taxon>
        <taxon>Araneomorphae</taxon>
        <taxon>Entelegynae</taxon>
        <taxon>Araneoidea</taxon>
        <taxon>Araneidae</taxon>
        <taxon>Araneus</taxon>
    </lineage>
</organism>
<dbReference type="AlphaFoldDB" id="A0A4Y2TI95"/>
<sequence>MYQTESSLTNFHFPTILWQNGPSPSFRATRSQQNGQLSWLQKQPFEYAAVTLEMASKIDFTFSTSSAKISIKIPICDNFARKWGFRLVKPVLHVVGWLCRAGGEPLVQSRSRGDLWVAWRASLAKRVKSFNCTEFAPHCQPQRRHLCPLKGI</sequence>